<proteinExistence type="predicted"/>
<feature type="transmembrane region" description="Helical" evidence="2">
    <location>
        <begin position="173"/>
        <end position="194"/>
    </location>
</feature>
<keyword evidence="2" id="KW-1133">Transmembrane helix</keyword>
<keyword evidence="2" id="KW-0812">Transmembrane</keyword>
<dbReference type="Proteomes" id="UP000076871">
    <property type="component" value="Unassembled WGS sequence"/>
</dbReference>
<gene>
    <name evidence="3" type="ORF">LAESUDRAFT_753073</name>
</gene>
<accession>A0A165BC97</accession>
<feature type="transmembrane region" description="Helical" evidence="2">
    <location>
        <begin position="60"/>
        <end position="82"/>
    </location>
</feature>
<dbReference type="EMBL" id="KV427679">
    <property type="protein sequence ID" value="KZT00723.1"/>
    <property type="molecule type" value="Genomic_DNA"/>
</dbReference>
<evidence type="ECO:0000256" key="1">
    <source>
        <dbReference type="SAM" id="MobiDB-lite"/>
    </source>
</evidence>
<evidence type="ECO:0008006" key="5">
    <source>
        <dbReference type="Google" id="ProtNLM"/>
    </source>
</evidence>
<evidence type="ECO:0000256" key="2">
    <source>
        <dbReference type="SAM" id="Phobius"/>
    </source>
</evidence>
<feature type="region of interest" description="Disordered" evidence="1">
    <location>
        <begin position="235"/>
        <end position="280"/>
    </location>
</feature>
<protein>
    <recommendedName>
        <fullName evidence="5">Transmembrane protein</fullName>
    </recommendedName>
</protein>
<evidence type="ECO:0000313" key="3">
    <source>
        <dbReference type="EMBL" id="KZT00723.1"/>
    </source>
</evidence>
<evidence type="ECO:0000313" key="4">
    <source>
        <dbReference type="Proteomes" id="UP000076871"/>
    </source>
</evidence>
<feature type="transmembrane region" description="Helical" evidence="2">
    <location>
        <begin position="94"/>
        <end position="116"/>
    </location>
</feature>
<dbReference type="GeneID" id="63828784"/>
<feature type="transmembrane region" description="Helical" evidence="2">
    <location>
        <begin position="25"/>
        <end position="48"/>
    </location>
</feature>
<keyword evidence="4" id="KW-1185">Reference proteome</keyword>
<reference evidence="3 4" key="1">
    <citation type="journal article" date="2016" name="Mol. Biol. Evol.">
        <title>Comparative Genomics of Early-Diverging Mushroom-Forming Fungi Provides Insights into the Origins of Lignocellulose Decay Capabilities.</title>
        <authorList>
            <person name="Nagy L.G."/>
            <person name="Riley R."/>
            <person name="Tritt A."/>
            <person name="Adam C."/>
            <person name="Daum C."/>
            <person name="Floudas D."/>
            <person name="Sun H."/>
            <person name="Yadav J.S."/>
            <person name="Pangilinan J."/>
            <person name="Larsson K.H."/>
            <person name="Matsuura K."/>
            <person name="Barry K."/>
            <person name="Labutti K."/>
            <person name="Kuo R."/>
            <person name="Ohm R.A."/>
            <person name="Bhattacharya S.S."/>
            <person name="Shirouzu T."/>
            <person name="Yoshinaga Y."/>
            <person name="Martin F.M."/>
            <person name="Grigoriev I.V."/>
            <person name="Hibbett D.S."/>
        </authorList>
    </citation>
    <scope>NUCLEOTIDE SEQUENCE [LARGE SCALE GENOMIC DNA]</scope>
    <source>
        <strain evidence="3 4">93-53</strain>
    </source>
</reference>
<organism evidence="3 4">
    <name type="scientific">Laetiporus sulphureus 93-53</name>
    <dbReference type="NCBI Taxonomy" id="1314785"/>
    <lineage>
        <taxon>Eukaryota</taxon>
        <taxon>Fungi</taxon>
        <taxon>Dikarya</taxon>
        <taxon>Basidiomycota</taxon>
        <taxon>Agaricomycotina</taxon>
        <taxon>Agaricomycetes</taxon>
        <taxon>Polyporales</taxon>
        <taxon>Laetiporus</taxon>
    </lineage>
</organism>
<name>A0A165BC97_9APHY</name>
<keyword evidence="2" id="KW-0472">Membrane</keyword>
<dbReference type="AlphaFoldDB" id="A0A165BC97"/>
<dbReference type="InParanoid" id="A0A165BC97"/>
<dbReference type="RefSeq" id="XP_040758463.1">
    <property type="nucleotide sequence ID" value="XM_040911756.1"/>
</dbReference>
<sequence length="304" mass="33097">MSTRPPSKRGTNILLRAYNNNLRPVVAVVATVSAIGSLIAAISCFRSINVDKDYGTAKLATFAIIVGSLYAGVCGVQVFGIATAVSQRLWMARIYAMLSVVSAGLVVGAALMRVIVHFILKNDLINECTTISQGDVVVSVFGFWGTTYETKLTQDEANSYCKDIWHHDSFVEILSLIVEIVITAFFSSVAFAYFHQLNDPTSAANVTRVRVTDTEPREGGYPVHYNPPYLEYDAPPAPVYDPSKEDDLPYGGAKPPMYTESGDDLGTYGSSYDKSKLEKDDPFADFEATGALKGTDHAERGDFV</sequence>
<dbReference type="OrthoDB" id="3352285at2759"/>